<keyword evidence="4 7" id="KW-0801">TPQ</keyword>
<evidence type="ECO:0000313" key="11">
    <source>
        <dbReference type="EMBL" id="KAL2841172.1"/>
    </source>
</evidence>
<dbReference type="Pfam" id="PF01179">
    <property type="entry name" value="Cu_amine_oxid"/>
    <property type="match status" value="1"/>
</dbReference>
<dbReference type="EMBL" id="JBFXLU010000113">
    <property type="protein sequence ID" value="KAL2841172.1"/>
    <property type="molecule type" value="Genomic_DNA"/>
</dbReference>
<feature type="domain" description="Copper amine oxidase catalytic" evidence="8">
    <location>
        <begin position="242"/>
        <end position="647"/>
    </location>
</feature>
<evidence type="ECO:0000256" key="4">
    <source>
        <dbReference type="ARBA" id="ARBA00022772"/>
    </source>
</evidence>
<name>A0ABR4JN11_9EURO</name>
<feature type="domain" description="Copper amine oxidase N2-terminal" evidence="9">
    <location>
        <begin position="6"/>
        <end position="71"/>
    </location>
</feature>
<dbReference type="PANTHER" id="PTHR10638">
    <property type="entry name" value="COPPER AMINE OXIDASE"/>
    <property type="match status" value="1"/>
</dbReference>
<evidence type="ECO:0000256" key="3">
    <source>
        <dbReference type="ARBA" id="ARBA00022723"/>
    </source>
</evidence>
<comment type="PTM">
    <text evidence="7">Topaquinone (TPQ) is generated by copper-dependent autoxidation of a specific tyrosyl residue.</text>
</comment>
<organism evidence="11 12">
    <name type="scientific">Aspergillus pseudoustus</name>
    <dbReference type="NCBI Taxonomy" id="1810923"/>
    <lineage>
        <taxon>Eukaryota</taxon>
        <taxon>Fungi</taxon>
        <taxon>Dikarya</taxon>
        <taxon>Ascomycota</taxon>
        <taxon>Pezizomycotina</taxon>
        <taxon>Eurotiomycetes</taxon>
        <taxon>Eurotiomycetidae</taxon>
        <taxon>Eurotiales</taxon>
        <taxon>Aspergillaceae</taxon>
        <taxon>Aspergillus</taxon>
        <taxon>Aspergillus subgen. Nidulantes</taxon>
    </lineage>
</organism>
<gene>
    <name evidence="11" type="ORF">BJY01DRAFT_257166</name>
</gene>
<dbReference type="Pfam" id="PF02728">
    <property type="entry name" value="Cu_amine_oxidN3"/>
    <property type="match status" value="1"/>
</dbReference>
<evidence type="ECO:0000256" key="1">
    <source>
        <dbReference type="ARBA" id="ARBA00001935"/>
    </source>
</evidence>
<evidence type="ECO:0000259" key="9">
    <source>
        <dbReference type="Pfam" id="PF02727"/>
    </source>
</evidence>
<dbReference type="SUPFAM" id="SSF49998">
    <property type="entry name" value="Amine oxidase catalytic domain"/>
    <property type="match status" value="1"/>
</dbReference>
<evidence type="ECO:0000259" key="10">
    <source>
        <dbReference type="Pfam" id="PF02728"/>
    </source>
</evidence>
<dbReference type="Gene3D" id="3.10.450.40">
    <property type="match status" value="2"/>
</dbReference>
<dbReference type="InterPro" id="IPR015802">
    <property type="entry name" value="Cu_amine_oxidase_N3"/>
</dbReference>
<evidence type="ECO:0000313" key="12">
    <source>
        <dbReference type="Proteomes" id="UP001610446"/>
    </source>
</evidence>
<reference evidence="11 12" key="1">
    <citation type="submission" date="2024-07" db="EMBL/GenBank/DDBJ databases">
        <title>Section-level genome sequencing and comparative genomics of Aspergillus sections Usti and Cavernicolus.</title>
        <authorList>
            <consortium name="Lawrence Berkeley National Laboratory"/>
            <person name="Nybo J.L."/>
            <person name="Vesth T.C."/>
            <person name="Theobald S."/>
            <person name="Frisvad J.C."/>
            <person name="Larsen T.O."/>
            <person name="Kjaerboelling I."/>
            <person name="Rothschild-Mancinelli K."/>
            <person name="Lyhne E.K."/>
            <person name="Kogle M.E."/>
            <person name="Barry K."/>
            <person name="Clum A."/>
            <person name="Na H."/>
            <person name="Ledsgaard L."/>
            <person name="Lin J."/>
            <person name="Lipzen A."/>
            <person name="Kuo A."/>
            <person name="Riley R."/>
            <person name="Mondo S."/>
            <person name="Labutti K."/>
            <person name="Haridas S."/>
            <person name="Pangalinan J."/>
            <person name="Salamov A.A."/>
            <person name="Simmons B.A."/>
            <person name="Magnuson J.K."/>
            <person name="Chen J."/>
            <person name="Drula E."/>
            <person name="Henrissat B."/>
            <person name="Wiebenga A."/>
            <person name="Lubbers R.J."/>
            <person name="Gomes A.C."/>
            <person name="Makela M.R."/>
            <person name="Stajich J."/>
            <person name="Grigoriev I.V."/>
            <person name="Mortensen U.H."/>
            <person name="De Vries R.P."/>
            <person name="Baker S.E."/>
            <person name="Andersen M.R."/>
        </authorList>
    </citation>
    <scope>NUCLEOTIDE SEQUENCE [LARGE SCALE GENOMIC DNA]</scope>
    <source>
        <strain evidence="11 12">CBS 123904</strain>
    </source>
</reference>
<keyword evidence="3 7" id="KW-0479">Metal-binding</keyword>
<accession>A0ABR4JN11</accession>
<dbReference type="InterPro" id="IPR000269">
    <property type="entry name" value="Cu_amine_oxidase"/>
</dbReference>
<evidence type="ECO:0000256" key="2">
    <source>
        <dbReference type="ARBA" id="ARBA00007983"/>
    </source>
</evidence>
<comment type="similarity">
    <text evidence="2 7">Belongs to the copper/topaquinone oxidase family.</text>
</comment>
<dbReference type="InterPro" id="IPR015800">
    <property type="entry name" value="Cu_amine_oxidase_N2"/>
</dbReference>
<proteinExistence type="inferred from homology"/>
<evidence type="ECO:0000256" key="5">
    <source>
        <dbReference type="ARBA" id="ARBA00023002"/>
    </source>
</evidence>
<protein>
    <recommendedName>
        <fullName evidence="7">Amine oxidase</fullName>
        <ecNumber evidence="7">1.4.3.-</ecNumber>
    </recommendedName>
</protein>
<dbReference type="InterPro" id="IPR049948">
    <property type="entry name" value="Cu_Am_ox_TPQ-bd"/>
</dbReference>
<keyword evidence="6 7" id="KW-0186">Copper</keyword>
<dbReference type="EC" id="1.4.3.-" evidence="7"/>
<dbReference type="PROSITE" id="PS01164">
    <property type="entry name" value="COPPER_AMINE_OXID_1"/>
    <property type="match status" value="1"/>
</dbReference>
<dbReference type="Pfam" id="PF02727">
    <property type="entry name" value="Cu_amine_oxidN2"/>
    <property type="match status" value="1"/>
</dbReference>
<comment type="cofactor">
    <cofactor evidence="7">
        <name>Cu cation</name>
        <dbReference type="ChEBI" id="CHEBI:23378"/>
    </cofactor>
    <text evidence="7">Contains 1 topaquinone per subunit.</text>
</comment>
<dbReference type="InterPro" id="IPR016182">
    <property type="entry name" value="Cu_amine_oxidase_N-reg"/>
</dbReference>
<dbReference type="Gene3D" id="2.70.98.20">
    <property type="entry name" value="Copper amine oxidase, catalytic domain"/>
    <property type="match status" value="1"/>
</dbReference>
<dbReference type="SUPFAM" id="SSF54416">
    <property type="entry name" value="Amine oxidase N-terminal region"/>
    <property type="match status" value="2"/>
</dbReference>
<feature type="domain" description="Copper amine oxidase N3-terminal" evidence="10">
    <location>
        <begin position="105"/>
        <end position="189"/>
    </location>
</feature>
<keyword evidence="5 7" id="KW-0560">Oxidoreductase</keyword>
<evidence type="ECO:0000256" key="7">
    <source>
        <dbReference type="RuleBase" id="RU000672"/>
    </source>
</evidence>
<comment type="caution">
    <text evidence="11">The sequence shown here is derived from an EMBL/GenBank/DDBJ whole genome shotgun (WGS) entry which is preliminary data.</text>
</comment>
<sequence length="674" mass="74879">MATAPHPLDPLSPVEISIAAQVVRDAFSNNSLVFRAITLVEPAKHSLIAYLDAERQCAPLPTAPPRTARVLYYLDKPTQFRELKVNLDERTVFAEKALDGKHAFVDAGEMKKCEKACLDDAGVQEAIKDLDLPKGAVVVCDPWTYSPDGMHDMSRRVMMCFMYMKPHSHGDANHYAFPLDIVIELDDDLKVMGIFKLPTGATDHMVPAEGNLSPFDRRKLHTTSEYHPDLVPERRSTTKPYQVVQPQGPSFKTEGNLVHWEKWRFRVGFNYREGLTIHDASFDGRQVFYRLSCSEMFVPYGDPRTPYPRKAAFDFGNNGAGVNANNLALGCDCLGHIKYFDAYHHTNDGTPIQLPRVICCHEIDDGILWKHTNYRTGNAVVARSRVLVLQTIITVSNYEYIFAFQFTQAAEINYEVRATGILSTNPIDIGDDGGVPYGTVVAPGVMAPYHQHLFALRIDPAIDGHRNSLLVEDSVPMTPTDPANAATRVGYTTTKEYVAHETPLDTDNRTGRVFKIVNENVLNPVTGTPTGYKLVPHYSQMLLADAGSLHAVRSEFAAAPVWVTQHADDELFAAGEYTVQSETGSGIASWIKSRETPRRSVRNEDIVVWHTFGTTHNPRVEDWPVMPVDKMVVTLKPVNFFTRNPALDVPISNQGDNRSVLVDGGAGCCGKPAL</sequence>
<keyword evidence="12" id="KW-1185">Reference proteome</keyword>
<evidence type="ECO:0000259" key="8">
    <source>
        <dbReference type="Pfam" id="PF01179"/>
    </source>
</evidence>
<dbReference type="InterPro" id="IPR015798">
    <property type="entry name" value="Cu_amine_oxidase_C"/>
</dbReference>
<dbReference type="Proteomes" id="UP001610446">
    <property type="component" value="Unassembled WGS sequence"/>
</dbReference>
<dbReference type="PANTHER" id="PTHR10638:SF33">
    <property type="entry name" value="AMINE OXIDASE"/>
    <property type="match status" value="1"/>
</dbReference>
<dbReference type="InterPro" id="IPR036460">
    <property type="entry name" value="Cu_amine_oxidase_C_sf"/>
</dbReference>
<comment type="cofactor">
    <cofactor evidence="1">
        <name>Cu cation</name>
        <dbReference type="ChEBI" id="CHEBI:23378"/>
    </cofactor>
</comment>
<evidence type="ECO:0000256" key="6">
    <source>
        <dbReference type="ARBA" id="ARBA00023008"/>
    </source>
</evidence>